<proteinExistence type="predicted"/>
<sequence>MREVREKEPALYRRFLKHEAVRSDIRNDYSDVFNGVPNDLIIQAANAAELFSFTVVSRILVWYLAEMATKMEIDELVKLLDGTPLDKKILEEFEVEADDAIWQTCPGMKKSVFEAN</sequence>
<reference evidence="2" key="1">
    <citation type="submission" date="2022-11" db="UniProtKB">
        <authorList>
            <consortium name="WormBaseParasite"/>
        </authorList>
    </citation>
    <scope>IDENTIFICATION</scope>
</reference>
<accession>A0AC34R7T7</accession>
<name>A0AC34R7T7_9BILA</name>
<evidence type="ECO:0000313" key="1">
    <source>
        <dbReference type="Proteomes" id="UP000887576"/>
    </source>
</evidence>
<dbReference type="WBParaSite" id="JU765_v2.g4217.t1">
    <property type="protein sequence ID" value="JU765_v2.g4217.t1"/>
    <property type="gene ID" value="JU765_v2.g4217"/>
</dbReference>
<evidence type="ECO:0000313" key="2">
    <source>
        <dbReference type="WBParaSite" id="JU765_v2.g4217.t1"/>
    </source>
</evidence>
<dbReference type="Proteomes" id="UP000887576">
    <property type="component" value="Unplaced"/>
</dbReference>
<protein>
    <submittedName>
        <fullName evidence="2">SKP1 component dimerisation domain-containing protein</fullName>
    </submittedName>
</protein>
<organism evidence="1 2">
    <name type="scientific">Panagrolaimus sp. JU765</name>
    <dbReference type="NCBI Taxonomy" id="591449"/>
    <lineage>
        <taxon>Eukaryota</taxon>
        <taxon>Metazoa</taxon>
        <taxon>Ecdysozoa</taxon>
        <taxon>Nematoda</taxon>
        <taxon>Chromadorea</taxon>
        <taxon>Rhabditida</taxon>
        <taxon>Tylenchina</taxon>
        <taxon>Panagrolaimomorpha</taxon>
        <taxon>Panagrolaimoidea</taxon>
        <taxon>Panagrolaimidae</taxon>
        <taxon>Panagrolaimus</taxon>
    </lineage>
</organism>